<organism evidence="1 2">
    <name type="scientific">Larinioides sclopetarius</name>
    <dbReference type="NCBI Taxonomy" id="280406"/>
    <lineage>
        <taxon>Eukaryota</taxon>
        <taxon>Metazoa</taxon>
        <taxon>Ecdysozoa</taxon>
        <taxon>Arthropoda</taxon>
        <taxon>Chelicerata</taxon>
        <taxon>Arachnida</taxon>
        <taxon>Araneae</taxon>
        <taxon>Araneomorphae</taxon>
        <taxon>Entelegynae</taxon>
        <taxon>Araneoidea</taxon>
        <taxon>Araneidae</taxon>
        <taxon>Larinioides</taxon>
    </lineage>
</organism>
<sequence length="116" mass="13007">MSKNLLQKYVKFPDDQSAQKTVKEEFKCCGLEGVLGTVDCTHVAIIAPSNDRYHHESNYVNIRGGHSINVQLETLGTLGNFICIHHSLQFPLGLLKRNITLPILEVDVSLNVVMWC</sequence>
<dbReference type="AlphaFoldDB" id="A0AAV2BRF9"/>
<evidence type="ECO:0000313" key="2">
    <source>
        <dbReference type="Proteomes" id="UP001497382"/>
    </source>
</evidence>
<proteinExistence type="predicted"/>
<dbReference type="Proteomes" id="UP001497382">
    <property type="component" value="Unassembled WGS sequence"/>
</dbReference>
<comment type="caution">
    <text evidence="1">The sequence shown here is derived from an EMBL/GenBank/DDBJ whole genome shotgun (WGS) entry which is preliminary data.</text>
</comment>
<keyword evidence="2" id="KW-1185">Reference proteome</keyword>
<evidence type="ECO:0008006" key="3">
    <source>
        <dbReference type="Google" id="ProtNLM"/>
    </source>
</evidence>
<protein>
    <recommendedName>
        <fullName evidence="3">Nuclease HARBI1</fullName>
    </recommendedName>
</protein>
<name>A0AAV2BRF9_9ARAC</name>
<accession>A0AAV2BRF9</accession>
<gene>
    <name evidence="1" type="ORF">LARSCL_LOCUS20920</name>
</gene>
<evidence type="ECO:0000313" key="1">
    <source>
        <dbReference type="EMBL" id="CAL1298663.1"/>
    </source>
</evidence>
<dbReference type="EMBL" id="CAXIEN010000467">
    <property type="protein sequence ID" value="CAL1298663.1"/>
    <property type="molecule type" value="Genomic_DNA"/>
</dbReference>
<reference evidence="1 2" key="1">
    <citation type="submission" date="2024-04" db="EMBL/GenBank/DDBJ databases">
        <authorList>
            <person name="Rising A."/>
            <person name="Reimegard J."/>
            <person name="Sonavane S."/>
            <person name="Akerstrom W."/>
            <person name="Nylinder S."/>
            <person name="Hedman E."/>
            <person name="Kallberg Y."/>
        </authorList>
    </citation>
    <scope>NUCLEOTIDE SEQUENCE [LARGE SCALE GENOMIC DNA]</scope>
</reference>